<keyword evidence="6" id="KW-0106">Calcium</keyword>
<dbReference type="SMART" id="SM00054">
    <property type="entry name" value="EFh"/>
    <property type="match status" value="3"/>
</dbReference>
<comment type="caution">
    <text evidence="11">The sequence shown here is derived from an EMBL/GenBank/DDBJ whole genome shotgun (WGS) entry which is preliminary data.</text>
</comment>
<evidence type="ECO:0000256" key="3">
    <source>
        <dbReference type="ARBA" id="ARBA00005727"/>
    </source>
</evidence>
<keyword evidence="7" id="KW-0282">Flagellum</keyword>
<organism evidence="11 12">
    <name type="scientific">Novymonas esmeraldas</name>
    <dbReference type="NCBI Taxonomy" id="1808958"/>
    <lineage>
        <taxon>Eukaryota</taxon>
        <taxon>Discoba</taxon>
        <taxon>Euglenozoa</taxon>
        <taxon>Kinetoplastea</taxon>
        <taxon>Metakinetoplastina</taxon>
        <taxon>Trypanosomatida</taxon>
        <taxon>Trypanosomatidae</taxon>
        <taxon>Novymonas</taxon>
    </lineage>
</organism>
<dbReference type="Proteomes" id="UP001430356">
    <property type="component" value="Unassembled WGS sequence"/>
</dbReference>
<keyword evidence="5" id="KW-0677">Repeat</keyword>
<dbReference type="InterPro" id="IPR054322">
    <property type="entry name" value="FCABP_EF-hand"/>
</dbReference>
<dbReference type="Gene3D" id="1.10.238.10">
    <property type="entry name" value="EF-hand"/>
    <property type="match status" value="2"/>
</dbReference>
<feature type="domain" description="EF-hand" evidence="10">
    <location>
        <begin position="44"/>
        <end position="79"/>
    </location>
</feature>
<accession>A0AAW0EKH1</accession>
<name>A0AAW0EKH1_9TRYP</name>
<gene>
    <name evidence="11" type="ORF">NESM_000323900</name>
</gene>
<proteinExistence type="inferred from homology"/>
<evidence type="ECO:0000313" key="11">
    <source>
        <dbReference type="EMBL" id="KAK7194109.1"/>
    </source>
</evidence>
<comment type="subcellular location">
    <subcellularLocation>
        <location evidence="2">Cell projection</location>
        <location evidence="2">Cilium</location>
        <location evidence="2">Flagellum</location>
    </subcellularLocation>
</comment>
<evidence type="ECO:0000256" key="6">
    <source>
        <dbReference type="ARBA" id="ARBA00022837"/>
    </source>
</evidence>
<sequence>MDSTASQPVDVAANSVAVEGRTAAQRQVSWDKIRELLPHTQSAEDKTRRIALFRQFDTNNSTRLTYDEFYRGCKDILHLDTITTHLGFIVKDSFDRARALGNSIGGGQGSPDYVEFLEFRMLLSFVYNLLEMTMMFDTLDFFPDGFIRFDEFQASRETIKSWGYDIPDLEAAWKELDANGSGQASFEEFCVWAKAHKLDIDGDPNNLL</sequence>
<dbReference type="AlphaFoldDB" id="A0AAW0EKH1"/>
<dbReference type="SUPFAM" id="SSF47473">
    <property type="entry name" value="EF-hand"/>
    <property type="match status" value="1"/>
</dbReference>
<dbReference type="GO" id="GO:0031514">
    <property type="term" value="C:motile cilium"/>
    <property type="evidence" value="ECO:0007669"/>
    <property type="project" value="UniProtKB-SubCell"/>
</dbReference>
<keyword evidence="9" id="KW-0966">Cell projection</keyword>
<protein>
    <submittedName>
        <fullName evidence="11">EF-hand domain pair/EF hand/EF-hand domain containing protein</fullName>
    </submittedName>
</protein>
<evidence type="ECO:0000256" key="1">
    <source>
        <dbReference type="ARBA" id="ARBA00002387"/>
    </source>
</evidence>
<dbReference type="PROSITE" id="PS50222">
    <property type="entry name" value="EF_HAND_2"/>
    <property type="match status" value="2"/>
</dbReference>
<dbReference type="InterPro" id="IPR011992">
    <property type="entry name" value="EF-hand-dom_pair"/>
</dbReference>
<keyword evidence="8" id="KW-0969">Cilium</keyword>
<dbReference type="PRINTS" id="PR01362">
    <property type="entry name" value="CALFLAGIN"/>
</dbReference>
<evidence type="ECO:0000313" key="12">
    <source>
        <dbReference type="Proteomes" id="UP001430356"/>
    </source>
</evidence>
<keyword evidence="12" id="KW-1185">Reference proteome</keyword>
<keyword evidence="4" id="KW-0479">Metal-binding</keyword>
<reference evidence="11 12" key="1">
    <citation type="journal article" date="2021" name="MBio">
        <title>A New Model Trypanosomatid, Novymonas esmeraldas: Genomic Perception of Its 'Candidatus Pandoraea novymonadis' Endosymbiont.</title>
        <authorList>
            <person name="Zakharova A."/>
            <person name="Saura A."/>
            <person name="Butenko A."/>
            <person name="Podesvova L."/>
            <person name="Warmusova S."/>
            <person name="Kostygov A.Y."/>
            <person name="Nenarokova A."/>
            <person name="Lukes J."/>
            <person name="Opperdoes F.R."/>
            <person name="Yurchenko V."/>
        </authorList>
    </citation>
    <scope>NUCLEOTIDE SEQUENCE [LARGE SCALE GENOMIC DNA]</scope>
    <source>
        <strain evidence="11 12">E262AT.01</strain>
    </source>
</reference>
<dbReference type="InterPro" id="IPR003299">
    <property type="entry name" value="Calflagin-bd"/>
</dbReference>
<dbReference type="GO" id="GO:0005509">
    <property type="term" value="F:calcium ion binding"/>
    <property type="evidence" value="ECO:0007669"/>
    <property type="project" value="InterPro"/>
</dbReference>
<dbReference type="CDD" id="cd00051">
    <property type="entry name" value="EFh"/>
    <property type="match status" value="1"/>
</dbReference>
<feature type="domain" description="EF-hand" evidence="10">
    <location>
        <begin position="164"/>
        <end position="199"/>
    </location>
</feature>
<evidence type="ECO:0000256" key="8">
    <source>
        <dbReference type="ARBA" id="ARBA00023069"/>
    </source>
</evidence>
<dbReference type="InterPro" id="IPR002048">
    <property type="entry name" value="EF_hand_dom"/>
</dbReference>
<dbReference type="EMBL" id="JAECZO010000031">
    <property type="protein sequence ID" value="KAK7194109.1"/>
    <property type="molecule type" value="Genomic_DNA"/>
</dbReference>
<comment type="similarity">
    <text evidence="3">Belongs to the calflagin family.</text>
</comment>
<comment type="function">
    <text evidence="1">May contribute to the rapid motility of the trypanosomes, playing a role either in flagellar structure or in calcium metabolism. Could alternate between a GDP-bound inactive form to a calcium/GTP-bound active form.</text>
</comment>
<dbReference type="Pfam" id="PF22592">
    <property type="entry name" value="FCaBP_EF-hand"/>
    <property type="match status" value="1"/>
</dbReference>
<evidence type="ECO:0000256" key="4">
    <source>
        <dbReference type="ARBA" id="ARBA00022723"/>
    </source>
</evidence>
<evidence type="ECO:0000256" key="2">
    <source>
        <dbReference type="ARBA" id="ARBA00004230"/>
    </source>
</evidence>
<evidence type="ECO:0000256" key="5">
    <source>
        <dbReference type="ARBA" id="ARBA00022737"/>
    </source>
</evidence>
<evidence type="ECO:0000256" key="7">
    <source>
        <dbReference type="ARBA" id="ARBA00022846"/>
    </source>
</evidence>
<evidence type="ECO:0000259" key="10">
    <source>
        <dbReference type="PROSITE" id="PS50222"/>
    </source>
</evidence>
<evidence type="ECO:0000256" key="9">
    <source>
        <dbReference type="ARBA" id="ARBA00023273"/>
    </source>
</evidence>